<evidence type="ECO:0000313" key="4">
    <source>
        <dbReference type="Proteomes" id="UP000009168"/>
    </source>
</evidence>
<feature type="region of interest" description="Disordered" evidence="1">
    <location>
        <begin position="1039"/>
        <end position="1073"/>
    </location>
</feature>
<proteinExistence type="predicted"/>
<dbReference type="InParanoid" id="Q22RS0"/>
<dbReference type="GeneID" id="7823198"/>
<reference evidence="4" key="1">
    <citation type="journal article" date="2006" name="PLoS Biol.">
        <title>Macronuclear genome sequence of the ciliate Tetrahymena thermophila, a model eukaryote.</title>
        <authorList>
            <person name="Eisen J.A."/>
            <person name="Coyne R.S."/>
            <person name="Wu M."/>
            <person name="Wu D."/>
            <person name="Thiagarajan M."/>
            <person name="Wortman J.R."/>
            <person name="Badger J.H."/>
            <person name="Ren Q."/>
            <person name="Amedeo P."/>
            <person name="Jones K.M."/>
            <person name="Tallon L.J."/>
            <person name="Delcher A.L."/>
            <person name="Salzberg S.L."/>
            <person name="Silva J.C."/>
            <person name="Haas B.J."/>
            <person name="Majoros W.H."/>
            <person name="Farzad M."/>
            <person name="Carlton J.M."/>
            <person name="Smith R.K. Jr."/>
            <person name="Garg J."/>
            <person name="Pearlman R.E."/>
            <person name="Karrer K.M."/>
            <person name="Sun L."/>
            <person name="Manning G."/>
            <person name="Elde N.C."/>
            <person name="Turkewitz A.P."/>
            <person name="Asai D.J."/>
            <person name="Wilkes D.E."/>
            <person name="Wang Y."/>
            <person name="Cai H."/>
            <person name="Collins K."/>
            <person name="Stewart B.A."/>
            <person name="Lee S.R."/>
            <person name="Wilamowska K."/>
            <person name="Weinberg Z."/>
            <person name="Ruzzo W.L."/>
            <person name="Wloga D."/>
            <person name="Gaertig J."/>
            <person name="Frankel J."/>
            <person name="Tsao C.-C."/>
            <person name="Gorovsky M.A."/>
            <person name="Keeling P.J."/>
            <person name="Waller R.F."/>
            <person name="Patron N.J."/>
            <person name="Cherry J.M."/>
            <person name="Stover N.A."/>
            <person name="Krieger C.J."/>
            <person name="del Toro C."/>
            <person name="Ryder H.F."/>
            <person name="Williamson S.C."/>
            <person name="Barbeau R.A."/>
            <person name="Hamilton E.P."/>
            <person name="Orias E."/>
        </authorList>
    </citation>
    <scope>NUCLEOTIDE SEQUENCE [LARGE SCALE GENOMIC DNA]</scope>
    <source>
        <strain evidence="4">SB210</strain>
    </source>
</reference>
<dbReference type="HOGENOM" id="CLU_259486_0_0_1"/>
<dbReference type="RefSeq" id="XP_001008297.2">
    <property type="nucleotide sequence ID" value="XM_001008297.2"/>
</dbReference>
<keyword evidence="2" id="KW-1133">Transmembrane helix</keyword>
<name>Q22RS0_TETTS</name>
<keyword evidence="2" id="KW-0812">Transmembrane</keyword>
<keyword evidence="2" id="KW-0472">Membrane</keyword>
<sequence length="1230" mass="144568">MLLNKTEEYGTCQIQSYQINHSKSYYNVTILQSFDNYQQLTKQNSSQGLLTYFRFNNNEIPYSLGSDSGEDNNNSQENNNSLTLFDIYGIKNENSISNLRGLIDQISQLANQNSDIRIPQLYATIYDTSNSGQQVLLQINSEIETQLMSYSLDQIFRVLVFSPIYCIQYFKNLSKNKSFKQSNPFFYLVLNFDIQTFNKYTNQSNQDLQKILALSVSVTLILFVITLLLSHFKLKKSIVSFIDSIDWTIELMNIISNESIFDSNVNEDFINDFFKRYCLNQEAKELLQTYFILILNLIKTANEYFQEGQEEAALQKYNEAYTLFTKLGNQSGIGICLNNIGNIHFKKENYVEACLHYSKSYQISLQEKEYITSQMINHPKQKEKLDQVKLIIAVRAFQIAQTFQHVNIIPNEDLTSFQTQEQASHLQNTNTRQSNQKIIATPQINSIESQINQIKSEAKKSIFQTKHNKIEFDYIIEEEKKQGLEEGINYEKQLSGLHLNLREKQISQEFIQEYFTQKKVKSEIFIKQANQKKQQQQIYGNEQKIQISNKISCLNEKSPSQLKIKDNQKKYDVAIKYFSVAYEYFNQNQTKRSISQVTYICICMAECYLKLKKYSHSQGLITEARKKLQKCNQINFQKSILKKNIQDVDSILSNHLVNSKNQKLNFNQNYKNLFQCNQISTPQHFQLTQSVQSNQSKKEKQKNQTNKFRDTFFELQSPILFKAALQNKQFLKQNFQNFTVSIQNNILRNAKRQLSSIDSINNILEKKNFRRIKRISSAKLTFQNNNKLKQLSPNSCKINFQKCPSIVCLDNQNIKDTSNNIKQDGTQQNYIEKITSKQKIFDTQNRRDFKSFDKMVNELSKYQNQTQKHNYTDKNFNQLNSYEQYCNAHQGCDEKQEERKRNISIDQYMSSQKQNNQAKSSLFQKIHNSVEYLNGIDNIIQKKNQNKTENDKKSEENSKKLQAFPVYLNQANKNENDFQQYKFQKADSIQIEQIQEFYNTNQIKQSKENSAFLSPNMSYQNTARPFLNNLEAKMQSKLNKSNDKFSQSQQYANNHTKQEEQNEQQNVLEKQKGKQKKKSLLNFISEKLNVFLNQNNKNTIQIQDISEISNNLQNKLIFDQKDELFLPYSVLQMKISLVQGKFYKSQGERYFLKAASQFIEVLEYFDPNSQEDQYDPLDKLEAMKELLYIFQWYNCQEQALQISEEINKMENSQVIKEKLSRPLFFIDSFI</sequence>
<organism evidence="3 4">
    <name type="scientific">Tetrahymena thermophila (strain SB210)</name>
    <dbReference type="NCBI Taxonomy" id="312017"/>
    <lineage>
        <taxon>Eukaryota</taxon>
        <taxon>Sar</taxon>
        <taxon>Alveolata</taxon>
        <taxon>Ciliophora</taxon>
        <taxon>Intramacronucleata</taxon>
        <taxon>Oligohymenophorea</taxon>
        <taxon>Hymenostomatida</taxon>
        <taxon>Tetrahymenina</taxon>
        <taxon>Tetrahymenidae</taxon>
        <taxon>Tetrahymena</taxon>
    </lineage>
</organism>
<dbReference type="EMBL" id="GG662845">
    <property type="protein sequence ID" value="EAR88052.2"/>
    <property type="molecule type" value="Genomic_DNA"/>
</dbReference>
<dbReference type="InterPro" id="IPR011990">
    <property type="entry name" value="TPR-like_helical_dom_sf"/>
</dbReference>
<protein>
    <submittedName>
        <fullName evidence="3">Tetratricopeptide repeat protein</fullName>
    </submittedName>
</protein>
<evidence type="ECO:0000256" key="2">
    <source>
        <dbReference type="SAM" id="Phobius"/>
    </source>
</evidence>
<evidence type="ECO:0000313" key="3">
    <source>
        <dbReference type="EMBL" id="EAR88052.2"/>
    </source>
</evidence>
<dbReference type="KEGG" id="tet:TTHERM_00013180"/>
<dbReference type="Gene3D" id="1.25.40.10">
    <property type="entry name" value="Tetratricopeptide repeat domain"/>
    <property type="match status" value="1"/>
</dbReference>
<dbReference type="AlphaFoldDB" id="Q22RS0"/>
<evidence type="ECO:0000256" key="1">
    <source>
        <dbReference type="SAM" id="MobiDB-lite"/>
    </source>
</evidence>
<dbReference type="SUPFAM" id="SSF48452">
    <property type="entry name" value="TPR-like"/>
    <property type="match status" value="1"/>
</dbReference>
<feature type="compositionally biased region" description="Polar residues" evidence="1">
    <location>
        <begin position="1039"/>
        <end position="1052"/>
    </location>
</feature>
<accession>Q22RS0</accession>
<dbReference type="Proteomes" id="UP000009168">
    <property type="component" value="Unassembled WGS sequence"/>
</dbReference>
<feature type="transmembrane region" description="Helical" evidence="2">
    <location>
        <begin position="211"/>
        <end position="232"/>
    </location>
</feature>
<gene>
    <name evidence="3" type="ORF">TTHERM_00013180</name>
</gene>
<keyword evidence="4" id="KW-1185">Reference proteome</keyword>